<keyword evidence="6 11" id="KW-0547">Nucleotide-binding</keyword>
<evidence type="ECO:0000256" key="10">
    <source>
        <dbReference type="ARBA" id="ARBA00023239"/>
    </source>
</evidence>
<organism evidence="14 15">
    <name type="scientific">Gomphillus americanus</name>
    <dbReference type="NCBI Taxonomy" id="1940652"/>
    <lineage>
        <taxon>Eukaryota</taxon>
        <taxon>Fungi</taxon>
        <taxon>Dikarya</taxon>
        <taxon>Ascomycota</taxon>
        <taxon>Pezizomycotina</taxon>
        <taxon>Lecanoromycetes</taxon>
        <taxon>OSLEUM clade</taxon>
        <taxon>Ostropomycetidae</taxon>
        <taxon>Ostropales</taxon>
        <taxon>Graphidaceae</taxon>
        <taxon>Gomphilloideae</taxon>
        <taxon>Gomphillus</taxon>
    </lineage>
</organism>
<keyword evidence="7 11" id="KW-0658">Purine biosynthesis</keyword>
<dbReference type="Proteomes" id="UP000664169">
    <property type="component" value="Unassembled WGS sequence"/>
</dbReference>
<evidence type="ECO:0000256" key="2">
    <source>
        <dbReference type="ARBA" id="ARBA00004747"/>
    </source>
</evidence>
<dbReference type="GO" id="GO:0006189">
    <property type="term" value="P:'de novo' IMP biosynthetic process"/>
    <property type="evidence" value="ECO:0007669"/>
    <property type="project" value="UniProtKB-UniRule"/>
</dbReference>
<dbReference type="InterPro" id="IPR016301">
    <property type="entry name" value="Ade2_fungi/plant"/>
</dbReference>
<evidence type="ECO:0000256" key="7">
    <source>
        <dbReference type="ARBA" id="ARBA00022755"/>
    </source>
</evidence>
<dbReference type="InterPro" id="IPR011761">
    <property type="entry name" value="ATP-grasp"/>
</dbReference>
<evidence type="ECO:0000313" key="15">
    <source>
        <dbReference type="Proteomes" id="UP000664169"/>
    </source>
</evidence>
<dbReference type="Gene3D" id="3.40.50.20">
    <property type="match status" value="1"/>
</dbReference>
<dbReference type="AlphaFoldDB" id="A0A8H3INX9"/>
<comment type="similarity">
    <text evidence="3 11">In the C-terminal section; belongs to the AIR carboxylase family. Class I subfamily.</text>
</comment>
<dbReference type="Gene3D" id="3.30.1490.20">
    <property type="entry name" value="ATP-grasp fold, A domain"/>
    <property type="match status" value="1"/>
</dbReference>
<comment type="pathway">
    <text evidence="2 11">Purine metabolism; IMP biosynthesis via de novo pathway; 5-amino-1-(5-phospho-D-ribosyl)imidazole-4-carboxylate from 5-amino-1-(5-phospho-D-ribosyl)imidazole (carboxylase route): step 1/1.</text>
</comment>
<gene>
    <name evidence="14" type="ORF">GOMPHAMPRED_004053</name>
</gene>
<dbReference type="Pfam" id="PF02222">
    <property type="entry name" value="ATP-grasp"/>
    <property type="match status" value="1"/>
</dbReference>
<dbReference type="SUPFAM" id="SSF52255">
    <property type="entry name" value="N5-CAIR mutase (phosphoribosylaminoimidazole carboxylase, PurE)"/>
    <property type="match status" value="1"/>
</dbReference>
<dbReference type="InterPro" id="IPR040686">
    <property type="entry name" value="PurK_C"/>
</dbReference>
<feature type="region of interest" description="Disordered" evidence="12">
    <location>
        <begin position="406"/>
        <end position="445"/>
    </location>
</feature>
<keyword evidence="15" id="KW-1185">Reference proteome</keyword>
<protein>
    <recommendedName>
        <fullName evidence="5 11">Phosphoribosylaminoimidazole carboxylase</fullName>
        <ecNumber evidence="4 11">4.1.1.21</ecNumber>
    </recommendedName>
</protein>
<dbReference type="SUPFAM" id="SSF51246">
    <property type="entry name" value="Rudiment single hybrid motif"/>
    <property type="match status" value="1"/>
</dbReference>
<dbReference type="InterPro" id="IPR011054">
    <property type="entry name" value="Rudment_hybrid_motif"/>
</dbReference>
<dbReference type="Gene3D" id="3.30.470.20">
    <property type="entry name" value="ATP-grasp fold, B domain"/>
    <property type="match status" value="1"/>
</dbReference>
<dbReference type="Pfam" id="PF00731">
    <property type="entry name" value="AIRC"/>
    <property type="match status" value="1"/>
</dbReference>
<feature type="domain" description="ATP-grasp" evidence="13">
    <location>
        <begin position="106"/>
        <end position="314"/>
    </location>
</feature>
<proteinExistence type="inferred from homology"/>
<keyword evidence="9 11" id="KW-0067">ATP-binding</keyword>
<dbReference type="GO" id="GO:0046872">
    <property type="term" value="F:metal ion binding"/>
    <property type="evidence" value="ECO:0007669"/>
    <property type="project" value="InterPro"/>
</dbReference>
<accession>A0A8H3INX9</accession>
<dbReference type="InterPro" id="IPR013815">
    <property type="entry name" value="ATP_grasp_subdomain_1"/>
</dbReference>
<evidence type="ECO:0000256" key="8">
    <source>
        <dbReference type="ARBA" id="ARBA00022793"/>
    </source>
</evidence>
<dbReference type="NCBIfam" id="TIGR01162">
    <property type="entry name" value="purE"/>
    <property type="match status" value="1"/>
</dbReference>
<evidence type="ECO:0000256" key="6">
    <source>
        <dbReference type="ARBA" id="ARBA00022741"/>
    </source>
</evidence>
<dbReference type="InterPro" id="IPR005875">
    <property type="entry name" value="PurK"/>
</dbReference>
<dbReference type="InterPro" id="IPR000031">
    <property type="entry name" value="PurE_dom"/>
</dbReference>
<dbReference type="GO" id="GO:0004638">
    <property type="term" value="F:phosphoribosylaminoimidazole carboxylase activity"/>
    <property type="evidence" value="ECO:0007669"/>
    <property type="project" value="UniProtKB-UniRule"/>
</dbReference>
<evidence type="ECO:0000259" key="13">
    <source>
        <dbReference type="PROSITE" id="PS50975"/>
    </source>
</evidence>
<comment type="caution">
    <text evidence="14">The sequence shown here is derived from an EMBL/GenBank/DDBJ whole genome shotgun (WGS) entry which is preliminary data.</text>
</comment>
<evidence type="ECO:0000256" key="5">
    <source>
        <dbReference type="ARBA" id="ARBA00021059"/>
    </source>
</evidence>
<keyword evidence="10 11" id="KW-0456">Lyase</keyword>
<dbReference type="Gene3D" id="3.40.50.1970">
    <property type="match status" value="1"/>
</dbReference>
<evidence type="ECO:0000256" key="9">
    <source>
        <dbReference type="ARBA" id="ARBA00022840"/>
    </source>
</evidence>
<dbReference type="GO" id="GO:0005524">
    <property type="term" value="F:ATP binding"/>
    <property type="evidence" value="ECO:0007669"/>
    <property type="project" value="UniProtKB-UniRule"/>
</dbReference>
<reference evidence="14" key="1">
    <citation type="submission" date="2021-03" db="EMBL/GenBank/DDBJ databases">
        <authorList>
            <person name="Tagirdzhanova G."/>
        </authorList>
    </citation>
    <scope>NUCLEOTIDE SEQUENCE</scope>
</reference>
<keyword evidence="8 11" id="KW-0210">Decarboxylase</keyword>
<dbReference type="SUPFAM" id="SSF52440">
    <property type="entry name" value="PreATP-grasp domain"/>
    <property type="match status" value="1"/>
</dbReference>
<dbReference type="Pfam" id="PF22660">
    <property type="entry name" value="RS_preATP-grasp-like"/>
    <property type="match status" value="1"/>
</dbReference>
<dbReference type="NCBIfam" id="TIGR01161">
    <property type="entry name" value="purK"/>
    <property type="match status" value="1"/>
</dbReference>
<sequence length="605" mass="65156">MDKTVGVLGGGQLGRMLTEAANRLNIKVITLDAAGCPASQINVPGNLIEGDFKDPQAIRKLASRVDVITIEIEHVNADALHDLSPVVDVQPHPETIRNINDKFLQKEYLLKRGIPVAKSIPVKPGGDAKDVANAIDLLNGNSYPQMLKARKDAYDGRGNFVLRSSSEIPEAIKALGGGSRNLYVEEWVAFEMELAVMVVKTEDEPDTDWQIATLAFPVVETVHEDSICKLVYCPPRESQNSSVPLDESIQRKAQDSARKAVAGFRGKGVFGVEMFLLHGDILINEIAPRPHNSGHLTIEACGISQYEAHLRAILDLPLDPKSLEADRAAVMLNILGASTSTGHLKVRSEAAKISRASIHLYGKPEGRPGRKMGHVTVTARTLVEAEERILPLINLVDQLRAERLVPKPAKQESSSSKSEASTATSNTSSTISGPPRVAITMGSDSDRTVLEPGARLFSKFGIPYISDITSAHRTPQRLGEFAREVEAKGVRVIIAAAGGAAHLPGMLASETSLPVIGIPVKATHLDGLDSLLSIVQMPRGVPTATVGINNSVNAALLAIRILALSDPEIRKKLDMYIQDQTNEVLGKAERMQQQGIEGYTPLPAS</sequence>
<dbReference type="HAMAP" id="MF_01929">
    <property type="entry name" value="PurE_classI"/>
    <property type="match status" value="1"/>
</dbReference>
<dbReference type="NCBIfam" id="NF004679">
    <property type="entry name" value="PRK06019.1-5"/>
    <property type="match status" value="1"/>
</dbReference>
<evidence type="ECO:0000256" key="12">
    <source>
        <dbReference type="SAM" id="MobiDB-lite"/>
    </source>
</evidence>
<evidence type="ECO:0000256" key="11">
    <source>
        <dbReference type="PIRNR" id="PIRNR001340"/>
    </source>
</evidence>
<dbReference type="Pfam" id="PF17769">
    <property type="entry name" value="PurK_C"/>
    <property type="match status" value="1"/>
</dbReference>
<name>A0A8H3INX9_9LECA</name>
<evidence type="ECO:0000256" key="3">
    <source>
        <dbReference type="ARBA" id="ARBA00006114"/>
    </source>
</evidence>
<dbReference type="InterPro" id="IPR054350">
    <property type="entry name" value="PurT/PurK_preATP-grasp"/>
</dbReference>
<evidence type="ECO:0000256" key="4">
    <source>
        <dbReference type="ARBA" id="ARBA00012329"/>
    </source>
</evidence>
<dbReference type="PIRSF" id="PIRSF001340">
    <property type="entry name" value="AIR_carboxylase"/>
    <property type="match status" value="1"/>
</dbReference>
<dbReference type="InterPro" id="IPR003135">
    <property type="entry name" value="ATP-grasp_carboxylate-amine"/>
</dbReference>
<dbReference type="OrthoDB" id="15425at2759"/>
<dbReference type="PANTHER" id="PTHR11609:SF5">
    <property type="entry name" value="PHOSPHORIBOSYLAMINOIMIDAZOLE CARBOXYLASE"/>
    <property type="match status" value="1"/>
</dbReference>
<feature type="compositionally biased region" description="Low complexity" evidence="12">
    <location>
        <begin position="413"/>
        <end position="432"/>
    </location>
</feature>
<dbReference type="InterPro" id="IPR016185">
    <property type="entry name" value="PreATP-grasp_dom_sf"/>
</dbReference>
<dbReference type="SMART" id="SM01001">
    <property type="entry name" value="AIRC"/>
    <property type="match status" value="1"/>
</dbReference>
<dbReference type="SUPFAM" id="SSF56059">
    <property type="entry name" value="Glutathione synthetase ATP-binding domain-like"/>
    <property type="match status" value="1"/>
</dbReference>
<dbReference type="PANTHER" id="PTHR11609">
    <property type="entry name" value="PURINE BIOSYNTHESIS PROTEIN 6/7, PUR6/7"/>
    <property type="match status" value="1"/>
</dbReference>
<comment type="catalytic activity">
    <reaction evidence="1 11">
        <text>5-amino-1-(5-phospho-D-ribosyl)imidazole-4-carboxylate + H(+) = 5-amino-1-(5-phospho-beta-D-ribosyl)imidazole + CO2</text>
        <dbReference type="Rhea" id="RHEA:10792"/>
        <dbReference type="ChEBI" id="CHEBI:15378"/>
        <dbReference type="ChEBI" id="CHEBI:16526"/>
        <dbReference type="ChEBI" id="CHEBI:77657"/>
        <dbReference type="ChEBI" id="CHEBI:137981"/>
        <dbReference type="EC" id="4.1.1.21"/>
    </reaction>
</comment>
<evidence type="ECO:0000313" key="14">
    <source>
        <dbReference type="EMBL" id="CAF9926078.1"/>
    </source>
</evidence>
<dbReference type="PROSITE" id="PS50975">
    <property type="entry name" value="ATP_GRASP"/>
    <property type="match status" value="1"/>
</dbReference>
<dbReference type="EC" id="4.1.1.21" evidence="4 11"/>
<evidence type="ECO:0000256" key="1">
    <source>
        <dbReference type="ARBA" id="ARBA00001244"/>
    </source>
</evidence>
<dbReference type="InterPro" id="IPR033747">
    <property type="entry name" value="PurE_ClassI"/>
</dbReference>
<dbReference type="HAMAP" id="MF_01928">
    <property type="entry name" value="PurK"/>
    <property type="match status" value="1"/>
</dbReference>
<dbReference type="EMBL" id="CAJPDQ010000024">
    <property type="protein sequence ID" value="CAF9926078.1"/>
    <property type="molecule type" value="Genomic_DNA"/>
</dbReference>
<dbReference type="UniPathway" id="UPA00074">
    <property type="reaction ID" value="UER00130"/>
</dbReference>